<evidence type="ECO:0000259" key="1">
    <source>
        <dbReference type="PROSITE" id="PS51740"/>
    </source>
</evidence>
<sequence>MGQETVIDEKGRIVISKNVRNSLGLKNGMRVKMYIESNRLIIEKSVSPDEFRVKMRGFIKKGSEIPLSDPLELKHIWK</sequence>
<dbReference type="GeneID" id="41587418"/>
<dbReference type="Gene3D" id="2.10.260.10">
    <property type="match status" value="1"/>
</dbReference>
<dbReference type="NCBIfam" id="TIGR01439">
    <property type="entry name" value="lp_hng_hel_AbrB"/>
    <property type="match status" value="1"/>
</dbReference>
<dbReference type="AlphaFoldDB" id="A0A1N5S704"/>
<dbReference type="SUPFAM" id="SSF89447">
    <property type="entry name" value="AbrB/MazE/MraZ-like"/>
    <property type="match status" value="1"/>
</dbReference>
<accession>A0A1N5S704</accession>
<dbReference type="Proteomes" id="UP000195607">
    <property type="component" value="Chromosome I"/>
</dbReference>
<dbReference type="InterPro" id="IPR007159">
    <property type="entry name" value="SpoVT-AbrB_dom"/>
</dbReference>
<dbReference type="InterPro" id="IPR037914">
    <property type="entry name" value="SpoVT-AbrB_sf"/>
</dbReference>
<dbReference type="EMBL" id="LT671858">
    <property type="protein sequence ID" value="SIM31783.1"/>
    <property type="molecule type" value="Genomic_DNA"/>
</dbReference>
<proteinExistence type="predicted"/>
<dbReference type="SMART" id="SM00966">
    <property type="entry name" value="SpoVT_AbrB"/>
    <property type="match status" value="1"/>
</dbReference>
<dbReference type="GO" id="GO:0003677">
    <property type="term" value="F:DNA binding"/>
    <property type="evidence" value="ECO:0007669"/>
    <property type="project" value="InterPro"/>
</dbReference>
<feature type="domain" description="SpoVT-AbrB" evidence="1">
    <location>
        <begin position="2"/>
        <end position="47"/>
    </location>
</feature>
<dbReference type="RefSeq" id="WP_148689428.1">
    <property type="nucleotide sequence ID" value="NZ_LT671858.1"/>
</dbReference>
<protein>
    <submittedName>
        <fullName evidence="2">VapB antitoxin</fullName>
    </submittedName>
</protein>
<evidence type="ECO:0000313" key="3">
    <source>
        <dbReference type="Proteomes" id="UP000195607"/>
    </source>
</evidence>
<organism evidence="2 3">
    <name type="scientific">Cuniculiplasma divulgatum</name>
    <dbReference type="NCBI Taxonomy" id="1673428"/>
    <lineage>
        <taxon>Archaea</taxon>
        <taxon>Methanobacteriati</taxon>
        <taxon>Thermoplasmatota</taxon>
        <taxon>Thermoplasmata</taxon>
        <taxon>Thermoplasmatales</taxon>
        <taxon>Cuniculiplasmataceae</taxon>
        <taxon>Cuniculiplasma</taxon>
    </lineage>
</organism>
<dbReference type="PROSITE" id="PS51740">
    <property type="entry name" value="SPOVT_ABRB"/>
    <property type="match status" value="1"/>
</dbReference>
<name>A0A1N5S704_9ARCH</name>
<evidence type="ECO:0000313" key="2">
    <source>
        <dbReference type="EMBL" id="SIM31783.1"/>
    </source>
</evidence>
<reference evidence="2 3" key="1">
    <citation type="submission" date="2016-04" db="EMBL/GenBank/DDBJ databases">
        <authorList>
            <person name="Evans L.H."/>
            <person name="Alamgir A."/>
            <person name="Owens N."/>
            <person name="Weber N.D."/>
            <person name="Virtaneva K."/>
            <person name="Barbian K."/>
            <person name="Babar A."/>
            <person name="Rosenke K."/>
        </authorList>
    </citation>
    <scope>NUCLEOTIDE SEQUENCE [LARGE SCALE GENOMIC DNA]</scope>
    <source>
        <strain evidence="3">S5(T) (JCM 30642 \VKM B-2941)</strain>
    </source>
</reference>
<gene>
    <name evidence="2" type="ORF">CSP5_0105</name>
</gene>